<keyword evidence="1" id="KW-0812">Transmembrane</keyword>
<protein>
    <recommendedName>
        <fullName evidence="4">POTRA domain-containing protein</fullName>
    </recommendedName>
</protein>
<feature type="transmembrane region" description="Helical" evidence="1">
    <location>
        <begin position="21"/>
        <end position="40"/>
    </location>
</feature>
<reference evidence="2 3" key="1">
    <citation type="journal article" date="2016" name="Nat. Commun.">
        <title>Thousands of microbial genomes shed light on interconnected biogeochemical processes in an aquifer system.</title>
        <authorList>
            <person name="Anantharaman K."/>
            <person name="Brown C.T."/>
            <person name="Hug L.A."/>
            <person name="Sharon I."/>
            <person name="Castelle C.J."/>
            <person name="Probst A.J."/>
            <person name="Thomas B.C."/>
            <person name="Singh A."/>
            <person name="Wilkins M.J."/>
            <person name="Karaoz U."/>
            <person name="Brodie E.L."/>
            <person name="Williams K.H."/>
            <person name="Hubbard S.S."/>
            <person name="Banfield J.F."/>
        </authorList>
    </citation>
    <scope>NUCLEOTIDE SEQUENCE [LARGE SCALE GENOMIC DNA]</scope>
</reference>
<dbReference type="EMBL" id="MHKV01000044">
    <property type="protein sequence ID" value="OGY96504.1"/>
    <property type="molecule type" value="Genomic_DNA"/>
</dbReference>
<evidence type="ECO:0000256" key="1">
    <source>
        <dbReference type="SAM" id="Phobius"/>
    </source>
</evidence>
<organism evidence="2 3">
    <name type="scientific">Candidatus Liptonbacteria bacterium GWC1_60_9</name>
    <dbReference type="NCBI Taxonomy" id="1798645"/>
    <lineage>
        <taxon>Bacteria</taxon>
        <taxon>Candidatus Liptoniibacteriota</taxon>
    </lineage>
</organism>
<dbReference type="AlphaFoldDB" id="A0A1G2C517"/>
<comment type="caution">
    <text evidence="2">The sequence shown here is derived from an EMBL/GenBank/DDBJ whole genome shotgun (WGS) entry which is preliminary data.</text>
</comment>
<proteinExistence type="predicted"/>
<evidence type="ECO:0000313" key="2">
    <source>
        <dbReference type="EMBL" id="OGY96504.1"/>
    </source>
</evidence>
<accession>A0A1G2C517</accession>
<evidence type="ECO:0008006" key="4">
    <source>
        <dbReference type="Google" id="ProtNLM"/>
    </source>
</evidence>
<name>A0A1G2C517_9BACT</name>
<keyword evidence="1" id="KW-1133">Transmembrane helix</keyword>
<sequence length="245" mass="27476">MTVSVRTIYEKKKRVRLKLKLTMLAAGLLAVLGAFSYLNWEKNLFEFKEVVLSGAGSLSREELLGGLPGQGTGPVSFFSPVRVSHPAIAGAAIHRDYFNRILRIDITERERYGVWCADACFWFDREGMLFSPAPRAEGALVRRVRDTTGRSLALGGQALPGDQLRSLVIAFDMLERARLTVEEVVLEDLSRAEATAQLLLGPRVLFSLRNDPAFAYEPLLNLAGELEKLAYIDLRTDQRIFLKYR</sequence>
<evidence type="ECO:0000313" key="3">
    <source>
        <dbReference type="Proteomes" id="UP000176349"/>
    </source>
</evidence>
<gene>
    <name evidence="2" type="ORF">A2128_00670</name>
</gene>
<dbReference type="Proteomes" id="UP000176349">
    <property type="component" value="Unassembled WGS sequence"/>
</dbReference>
<keyword evidence="1" id="KW-0472">Membrane</keyword>